<evidence type="ECO:0000256" key="1">
    <source>
        <dbReference type="SAM" id="MobiDB-lite"/>
    </source>
</evidence>
<dbReference type="InterPro" id="IPR010310">
    <property type="entry name" value="T7SS_ESAT-6-like"/>
</dbReference>
<dbReference type="OrthoDB" id="4569330at2"/>
<dbReference type="SUPFAM" id="SSF140453">
    <property type="entry name" value="EsxAB dimer-like"/>
    <property type="match status" value="1"/>
</dbReference>
<feature type="region of interest" description="Disordered" evidence="1">
    <location>
        <begin position="82"/>
        <end position="115"/>
    </location>
</feature>
<protein>
    <submittedName>
        <fullName evidence="2">Proteins of 100 residues with WXG</fullName>
    </submittedName>
</protein>
<dbReference type="EMBL" id="FTNT01000019">
    <property type="protein sequence ID" value="SIS23953.1"/>
    <property type="molecule type" value="Genomic_DNA"/>
</dbReference>
<sequence>MTDDMQVRTASLQHSGQRVASLHADTQQACSSAHQQIESAVSSGWIGASAGAMQARLASMRAAADQVTSRMNDHAVAFHASANEYSNSDESSAEVFTEVGEDEPGAGGSGTLNLD</sequence>
<dbReference type="Gene3D" id="1.10.287.1060">
    <property type="entry name" value="ESAT-6-like"/>
    <property type="match status" value="1"/>
</dbReference>
<proteinExistence type="predicted"/>
<dbReference type="Pfam" id="PF06013">
    <property type="entry name" value="WXG100"/>
    <property type="match status" value="1"/>
</dbReference>
<evidence type="ECO:0000313" key="3">
    <source>
        <dbReference type="Proteomes" id="UP000186218"/>
    </source>
</evidence>
<keyword evidence="3" id="KW-1185">Reference proteome</keyword>
<dbReference type="RefSeq" id="WP_076482987.1">
    <property type="nucleotide sequence ID" value="NZ_FTNT01000019.1"/>
</dbReference>
<gene>
    <name evidence="2" type="ORF">SAMN05445060_4214</name>
</gene>
<dbReference type="InterPro" id="IPR036689">
    <property type="entry name" value="ESAT-6-like_sf"/>
</dbReference>
<dbReference type="STRING" id="1344003.SAMN05445060_4214"/>
<reference evidence="2 3" key="1">
    <citation type="submission" date="2017-01" db="EMBL/GenBank/DDBJ databases">
        <authorList>
            <person name="Mah S.A."/>
            <person name="Swanson W.J."/>
            <person name="Moy G.W."/>
            <person name="Vacquier V.D."/>
        </authorList>
    </citation>
    <scope>NUCLEOTIDE SEQUENCE [LARGE SCALE GENOMIC DNA]</scope>
    <source>
        <strain evidence="2 3">CPCC 203464</strain>
    </source>
</reference>
<feature type="compositionally biased region" description="Gly residues" evidence="1">
    <location>
        <begin position="105"/>
        <end position="115"/>
    </location>
</feature>
<accession>A0A1N7HGQ5</accession>
<evidence type="ECO:0000313" key="2">
    <source>
        <dbReference type="EMBL" id="SIS23953.1"/>
    </source>
</evidence>
<organism evidence="2 3">
    <name type="scientific">Williamsia sterculiae</name>
    <dbReference type="NCBI Taxonomy" id="1344003"/>
    <lineage>
        <taxon>Bacteria</taxon>
        <taxon>Bacillati</taxon>
        <taxon>Actinomycetota</taxon>
        <taxon>Actinomycetes</taxon>
        <taxon>Mycobacteriales</taxon>
        <taxon>Nocardiaceae</taxon>
        <taxon>Williamsia</taxon>
    </lineage>
</organism>
<dbReference type="Proteomes" id="UP000186218">
    <property type="component" value="Unassembled WGS sequence"/>
</dbReference>
<dbReference type="AlphaFoldDB" id="A0A1N7HGQ5"/>
<name>A0A1N7HGQ5_9NOCA</name>